<dbReference type="Pfam" id="PF07690">
    <property type="entry name" value="MFS_1"/>
    <property type="match status" value="1"/>
</dbReference>
<feature type="transmembrane region" description="Helical" evidence="6">
    <location>
        <begin position="358"/>
        <end position="379"/>
    </location>
</feature>
<feature type="transmembrane region" description="Helical" evidence="6">
    <location>
        <begin position="293"/>
        <end position="316"/>
    </location>
</feature>
<gene>
    <name evidence="7" type="ORF">g5645</name>
</gene>
<evidence type="ECO:0000256" key="1">
    <source>
        <dbReference type="ARBA" id="ARBA00004141"/>
    </source>
</evidence>
<evidence type="ECO:0000256" key="5">
    <source>
        <dbReference type="ARBA" id="ARBA00023136"/>
    </source>
</evidence>
<evidence type="ECO:0000256" key="3">
    <source>
        <dbReference type="ARBA" id="ARBA00022692"/>
    </source>
</evidence>
<feature type="transmembrane region" description="Helical" evidence="6">
    <location>
        <begin position="385"/>
        <end position="404"/>
    </location>
</feature>
<feature type="transmembrane region" description="Helical" evidence="6">
    <location>
        <begin position="189"/>
        <end position="212"/>
    </location>
</feature>
<reference evidence="7" key="1">
    <citation type="journal article" date="2019" name="Front. Microbiol.">
        <title>An Overview of Genes From Cyberlindnera americana, a Symbiont Yeast Isolated From the Gut of the Bark Beetle Dendroctonus rhizophagus (Curculionidae: Scolytinae), Involved in the Detoxification Process Using Genome and Transcriptome Data.</title>
        <authorList>
            <person name="Soto-Robles L.V."/>
            <person name="Torres-Banda V."/>
            <person name="Rivera-Orduna F.N."/>
            <person name="Curiel-Quesada E."/>
            <person name="Hidalgo-Lara M.E."/>
            <person name="Zuniga G."/>
        </authorList>
    </citation>
    <scope>NUCLEOTIDE SEQUENCE</scope>
    <source>
        <strain evidence="7">ChDrAdgY46</strain>
    </source>
</reference>
<feature type="transmembrane region" description="Helical" evidence="6">
    <location>
        <begin position="61"/>
        <end position="78"/>
    </location>
</feature>
<evidence type="ECO:0000256" key="2">
    <source>
        <dbReference type="ARBA" id="ARBA00022448"/>
    </source>
</evidence>
<feature type="transmembrane region" description="Helical" evidence="6">
    <location>
        <begin position="449"/>
        <end position="471"/>
    </location>
</feature>
<dbReference type="GO" id="GO:0033229">
    <property type="term" value="F:cysteine transmembrane transporter activity"/>
    <property type="evidence" value="ECO:0007669"/>
    <property type="project" value="TreeGrafter"/>
</dbReference>
<dbReference type="SUPFAM" id="SSF103473">
    <property type="entry name" value="MFS general substrate transporter"/>
    <property type="match status" value="1"/>
</dbReference>
<feature type="transmembrane region" description="Helical" evidence="6">
    <location>
        <begin position="416"/>
        <end position="437"/>
    </location>
</feature>
<keyword evidence="5 6" id="KW-0472">Membrane</keyword>
<feature type="transmembrane region" description="Helical" evidence="6">
    <location>
        <begin position="107"/>
        <end position="124"/>
    </location>
</feature>
<organism evidence="7">
    <name type="scientific">Cyberlindnera americana</name>
    <dbReference type="NCBI Taxonomy" id="36016"/>
    <lineage>
        <taxon>Eukaryota</taxon>
        <taxon>Fungi</taxon>
        <taxon>Dikarya</taxon>
        <taxon>Ascomycota</taxon>
        <taxon>Saccharomycotina</taxon>
        <taxon>Saccharomycetes</taxon>
        <taxon>Phaffomycetales</taxon>
        <taxon>Phaffomycetaceae</taxon>
        <taxon>Cyberlindnera</taxon>
    </lineage>
</organism>
<keyword evidence="4 6" id="KW-1133">Transmembrane helix</keyword>
<dbReference type="InterPro" id="IPR036259">
    <property type="entry name" value="MFS_trans_sf"/>
</dbReference>
<evidence type="ECO:0000256" key="6">
    <source>
        <dbReference type="SAM" id="Phobius"/>
    </source>
</evidence>
<dbReference type="AlphaFoldDB" id="A0A5P8N8P6"/>
<dbReference type="GO" id="GO:0016020">
    <property type="term" value="C:membrane"/>
    <property type="evidence" value="ECO:0007669"/>
    <property type="project" value="UniProtKB-SubCell"/>
</dbReference>
<name>A0A5P8N8P6_9ASCO</name>
<dbReference type="EMBL" id="MK890677">
    <property type="protein sequence ID" value="QFR37182.1"/>
    <property type="molecule type" value="Genomic_DNA"/>
</dbReference>
<dbReference type="Gene3D" id="1.20.1250.20">
    <property type="entry name" value="MFS general substrate transporter like domains"/>
    <property type="match status" value="2"/>
</dbReference>
<proteinExistence type="predicted"/>
<keyword evidence="3 6" id="KW-0812">Transmembrane</keyword>
<evidence type="ECO:0000313" key="7">
    <source>
        <dbReference type="EMBL" id="QFR37182.1"/>
    </source>
</evidence>
<sequence length="530" mass="60037">MSEKDNHVIEVGTITDNNSEIDNERVIKTQEADVSLKLFEQYEDQAGELTSAIESRLKLKIWLRIFPIVFFVNFMLFLDKNAMGYGTLLGLFEDTGLDQASYSNTTTIFYVGYLLGQVPSHYIFQRVRMSYYISGTTLIWSIITLLQLTASSFSGLAAIRFFLGFFESGVTPCLEHTIAMWFTPPEQAIVAPLFWISCIAQGIPGGLVSYGIQFIPNVRPWKVYWGIIGGMSFILSVTSFFFYPDNPATYRFFTPVQRVHVIKRIKKHTNSSIEQKTMKKEQVYEALKDPITWLFAVFVFLNMMCNNIIFQASIIYKNLGFSNLQSTLVSVASSGWSTVSSIAGSICLSIFRSQTAHVGTAFLMVALFGGLLCVCLPIHHSYGILAGVFLTNCSGVAFIATFSWSQSSSAGYTKRLVRTVIWSISYAVSNFIAPQLWRAKNKPRYYPAWIVIIICSFTLSPIILQIIRYILSKRNKERLQYLENIRLGKTFEDRGHIADVDDEGNAIEREVDLSMMDLTDLQNKKFIYPL</sequence>
<comment type="subcellular location">
    <subcellularLocation>
        <location evidence="1">Membrane</location>
        <topology evidence="1">Multi-pass membrane protein</topology>
    </subcellularLocation>
</comment>
<keyword evidence="2" id="KW-0813">Transport</keyword>
<evidence type="ECO:0000256" key="4">
    <source>
        <dbReference type="ARBA" id="ARBA00022989"/>
    </source>
</evidence>
<dbReference type="PANTHER" id="PTHR43791:SF63">
    <property type="entry name" value="HIGH AFFINITY CYSTEINE TRANSPORTER"/>
    <property type="match status" value="1"/>
</dbReference>
<dbReference type="InterPro" id="IPR011701">
    <property type="entry name" value="MFS"/>
</dbReference>
<protein>
    <submittedName>
        <fullName evidence="7">MFS transporter</fullName>
    </submittedName>
</protein>
<feature type="transmembrane region" description="Helical" evidence="6">
    <location>
        <begin position="131"/>
        <end position="149"/>
    </location>
</feature>
<accession>A0A5P8N8P6</accession>
<feature type="transmembrane region" description="Helical" evidence="6">
    <location>
        <begin position="224"/>
        <end position="243"/>
    </location>
</feature>
<dbReference type="PANTHER" id="PTHR43791">
    <property type="entry name" value="PERMEASE-RELATED"/>
    <property type="match status" value="1"/>
</dbReference>